<dbReference type="AlphaFoldDB" id="A0A518CYJ4"/>
<protein>
    <submittedName>
        <fullName evidence="2">Uncharacterized protein</fullName>
    </submittedName>
</protein>
<feature type="compositionally biased region" description="Basic and acidic residues" evidence="1">
    <location>
        <begin position="505"/>
        <end position="526"/>
    </location>
</feature>
<accession>A0A518CYJ4</accession>
<feature type="compositionally biased region" description="Basic and acidic residues" evidence="1">
    <location>
        <begin position="1"/>
        <end position="15"/>
    </location>
</feature>
<evidence type="ECO:0000256" key="1">
    <source>
        <dbReference type="SAM" id="MobiDB-lite"/>
    </source>
</evidence>
<dbReference type="RefSeq" id="WP_145185557.1">
    <property type="nucleotide sequence ID" value="NZ_CP036290.1"/>
</dbReference>
<keyword evidence="3" id="KW-1185">Reference proteome</keyword>
<evidence type="ECO:0000313" key="3">
    <source>
        <dbReference type="Proteomes" id="UP000319342"/>
    </source>
</evidence>
<evidence type="ECO:0000313" key="2">
    <source>
        <dbReference type="EMBL" id="QDU84286.1"/>
    </source>
</evidence>
<organism evidence="2 3">
    <name type="scientific">Rohdeia mirabilis</name>
    <dbReference type="NCBI Taxonomy" id="2528008"/>
    <lineage>
        <taxon>Bacteria</taxon>
        <taxon>Pseudomonadati</taxon>
        <taxon>Planctomycetota</taxon>
        <taxon>Planctomycetia</taxon>
        <taxon>Planctomycetia incertae sedis</taxon>
        <taxon>Rohdeia</taxon>
    </lineage>
</organism>
<feature type="region of interest" description="Disordered" evidence="1">
    <location>
        <begin position="1"/>
        <end position="23"/>
    </location>
</feature>
<reference evidence="2 3" key="1">
    <citation type="submission" date="2019-02" db="EMBL/GenBank/DDBJ databases">
        <title>Deep-cultivation of Planctomycetes and their phenomic and genomic characterization uncovers novel biology.</title>
        <authorList>
            <person name="Wiegand S."/>
            <person name="Jogler M."/>
            <person name="Boedeker C."/>
            <person name="Pinto D."/>
            <person name="Vollmers J."/>
            <person name="Rivas-Marin E."/>
            <person name="Kohn T."/>
            <person name="Peeters S.H."/>
            <person name="Heuer A."/>
            <person name="Rast P."/>
            <person name="Oberbeckmann S."/>
            <person name="Bunk B."/>
            <person name="Jeske O."/>
            <person name="Meyerdierks A."/>
            <person name="Storesund J.E."/>
            <person name="Kallscheuer N."/>
            <person name="Luecker S."/>
            <person name="Lage O.M."/>
            <person name="Pohl T."/>
            <person name="Merkel B.J."/>
            <person name="Hornburger P."/>
            <person name="Mueller R.-W."/>
            <person name="Bruemmer F."/>
            <person name="Labrenz M."/>
            <person name="Spormann A.M."/>
            <person name="Op den Camp H."/>
            <person name="Overmann J."/>
            <person name="Amann R."/>
            <person name="Jetten M.S.M."/>
            <person name="Mascher T."/>
            <person name="Medema M.H."/>
            <person name="Devos D.P."/>
            <person name="Kaster A.-K."/>
            <person name="Ovreas L."/>
            <person name="Rohde M."/>
            <person name="Galperin M.Y."/>
            <person name="Jogler C."/>
        </authorList>
    </citation>
    <scope>NUCLEOTIDE SEQUENCE [LARGE SCALE GENOMIC DNA]</scope>
    <source>
        <strain evidence="2 3">Pla163</strain>
    </source>
</reference>
<dbReference type="Proteomes" id="UP000319342">
    <property type="component" value="Chromosome"/>
</dbReference>
<gene>
    <name evidence="2" type="ORF">Pla163_13930</name>
</gene>
<sequence>MIEHRMGERIEEGTGRRASTLSWGGERAEDGSARIASELARVVAGARTGRTRPVRRANGTCRVAWLERLSAHVERRRRAQPDAELAVLIDVDGSILDLRPGLAALLFDWDARRGTSYFDGLEAGEIQTGEAGLRRLFERRGLDHAARAELLVECERFAWSPEAVIGAHQPCLGMLEVLRWMQMQPRVFVVLNSSRSQTRRDETLQALRTLCRHYGMGLAEDRVRLNPFGDGSDGVRSKLAGIEHFKSRGLVPIAVVDDDTEALVQIDRHLAGDDVLCLLAEPFGRPTTALTPRVCVTEEGENVPVDAVSILWDGLATMDDLELFGAANVPWAQATIVRDTCGQLSTVPVDGPGLEFEELIGAFAQLGRGLRLSFEEPAAASRALGSIGLLRFPWERVSVRLRSDQLTDQWFERLDPYSAQVAIAVDGAFLAPLCSLAPDLVASALLRLREKGVARIVLPSGAVELAALAPLVRASGLELELATSGGIAPYVDAVLVGPEAVSTGFERERSRAGEGADSRRAKDRSGAGRGLTL</sequence>
<dbReference type="OrthoDB" id="9792518at2"/>
<feature type="region of interest" description="Disordered" evidence="1">
    <location>
        <begin position="505"/>
        <end position="533"/>
    </location>
</feature>
<dbReference type="EMBL" id="CP036290">
    <property type="protein sequence ID" value="QDU84286.1"/>
    <property type="molecule type" value="Genomic_DNA"/>
</dbReference>
<proteinExistence type="predicted"/>
<name>A0A518CYJ4_9BACT</name>